<reference evidence="2" key="1">
    <citation type="submission" date="2023-07" db="EMBL/GenBank/DDBJ databases">
        <title>draft genome sequence of fig (Ficus carica).</title>
        <authorList>
            <person name="Takahashi T."/>
            <person name="Nishimura K."/>
        </authorList>
    </citation>
    <scope>NUCLEOTIDE SEQUENCE</scope>
</reference>
<keyword evidence="3" id="KW-1185">Reference proteome</keyword>
<feature type="region of interest" description="Disordered" evidence="1">
    <location>
        <begin position="70"/>
        <end position="100"/>
    </location>
</feature>
<protein>
    <submittedName>
        <fullName evidence="2">Uncharacterized protein</fullName>
    </submittedName>
</protein>
<dbReference type="AlphaFoldDB" id="A0AA88DNZ5"/>
<evidence type="ECO:0000313" key="2">
    <source>
        <dbReference type="EMBL" id="GMN58763.1"/>
    </source>
</evidence>
<evidence type="ECO:0000313" key="3">
    <source>
        <dbReference type="Proteomes" id="UP001187192"/>
    </source>
</evidence>
<name>A0AA88DNZ5_FICCA</name>
<sequence length="166" mass="18613">MAAHHGTYTYVNNKLYMEAEIIAHMLQVDALVDDIIHVPVDDAGIPEPLFKGGPFLLEDPIPAVPLQEIPPQEAEADAEGNEVDPANFMAAPEDQPEHPSVIIIDSDDDEEDVEEEVEEQWEEQEQGVWEEEIEDFEDDQEEILFDDGDWDVDSDASSIVTIKKIG</sequence>
<organism evidence="2 3">
    <name type="scientific">Ficus carica</name>
    <name type="common">Common fig</name>
    <dbReference type="NCBI Taxonomy" id="3494"/>
    <lineage>
        <taxon>Eukaryota</taxon>
        <taxon>Viridiplantae</taxon>
        <taxon>Streptophyta</taxon>
        <taxon>Embryophyta</taxon>
        <taxon>Tracheophyta</taxon>
        <taxon>Spermatophyta</taxon>
        <taxon>Magnoliopsida</taxon>
        <taxon>eudicotyledons</taxon>
        <taxon>Gunneridae</taxon>
        <taxon>Pentapetalae</taxon>
        <taxon>rosids</taxon>
        <taxon>fabids</taxon>
        <taxon>Rosales</taxon>
        <taxon>Moraceae</taxon>
        <taxon>Ficeae</taxon>
        <taxon>Ficus</taxon>
    </lineage>
</organism>
<gene>
    <name evidence="2" type="ORF">TIFTF001_027849</name>
</gene>
<proteinExistence type="predicted"/>
<dbReference type="EMBL" id="BTGU01000080">
    <property type="protein sequence ID" value="GMN58763.1"/>
    <property type="molecule type" value="Genomic_DNA"/>
</dbReference>
<evidence type="ECO:0000256" key="1">
    <source>
        <dbReference type="SAM" id="MobiDB-lite"/>
    </source>
</evidence>
<dbReference type="Proteomes" id="UP001187192">
    <property type="component" value="Unassembled WGS sequence"/>
</dbReference>
<comment type="caution">
    <text evidence="2">The sequence shown here is derived from an EMBL/GenBank/DDBJ whole genome shotgun (WGS) entry which is preliminary data.</text>
</comment>
<accession>A0AA88DNZ5</accession>